<dbReference type="SUPFAM" id="SSF81296">
    <property type="entry name" value="E set domains"/>
    <property type="match status" value="1"/>
</dbReference>
<evidence type="ECO:0000313" key="2">
    <source>
        <dbReference type="EMBL" id="TMW58599.1"/>
    </source>
</evidence>
<dbReference type="GO" id="GO:0015031">
    <property type="term" value="P:protein transport"/>
    <property type="evidence" value="ECO:0007669"/>
    <property type="project" value="TreeGrafter"/>
</dbReference>
<comment type="caution">
    <text evidence="2">The sequence shown here is derived from an EMBL/GenBank/DDBJ whole genome shotgun (WGS) entry which is preliminary data.</text>
</comment>
<dbReference type="PANTHER" id="PTHR11188">
    <property type="entry name" value="ARRESTIN DOMAIN CONTAINING PROTEIN"/>
    <property type="match status" value="1"/>
</dbReference>
<evidence type="ECO:0000313" key="3">
    <source>
        <dbReference type="Proteomes" id="UP000794436"/>
    </source>
</evidence>
<dbReference type="Pfam" id="PF00339">
    <property type="entry name" value="Arrestin_N"/>
    <property type="match status" value="1"/>
</dbReference>
<keyword evidence="3" id="KW-1185">Reference proteome</keyword>
<dbReference type="PANTHER" id="PTHR11188:SF17">
    <property type="entry name" value="FI21816P1"/>
    <property type="match status" value="1"/>
</dbReference>
<protein>
    <recommendedName>
        <fullName evidence="1">Arrestin-like N-terminal domain-containing protein</fullName>
    </recommendedName>
</protein>
<feature type="domain" description="Arrestin-like N-terminal" evidence="1">
    <location>
        <begin position="26"/>
        <end position="146"/>
    </location>
</feature>
<reference evidence="2" key="1">
    <citation type="submission" date="2019-03" db="EMBL/GenBank/DDBJ databases">
        <title>Long read genome sequence of the mycoparasitic Pythium oligandrum ATCC 38472 isolated from sugarbeet rhizosphere.</title>
        <authorList>
            <person name="Gaulin E."/>
        </authorList>
    </citation>
    <scope>NUCLEOTIDE SEQUENCE</scope>
    <source>
        <strain evidence="2">ATCC 38472_TT</strain>
    </source>
</reference>
<organism evidence="2 3">
    <name type="scientific">Pythium oligandrum</name>
    <name type="common">Mycoparasitic fungus</name>
    <dbReference type="NCBI Taxonomy" id="41045"/>
    <lineage>
        <taxon>Eukaryota</taxon>
        <taxon>Sar</taxon>
        <taxon>Stramenopiles</taxon>
        <taxon>Oomycota</taxon>
        <taxon>Peronosporomycetes</taxon>
        <taxon>Pythiales</taxon>
        <taxon>Pythiaceae</taxon>
        <taxon>Pythium</taxon>
    </lineage>
</organism>
<dbReference type="InterPro" id="IPR050357">
    <property type="entry name" value="Arrestin_domain-protein"/>
</dbReference>
<dbReference type="InterPro" id="IPR014756">
    <property type="entry name" value="Ig_E-set"/>
</dbReference>
<dbReference type="Proteomes" id="UP000794436">
    <property type="component" value="Unassembled WGS sequence"/>
</dbReference>
<dbReference type="OrthoDB" id="183730at2759"/>
<evidence type="ECO:0000259" key="1">
    <source>
        <dbReference type="Pfam" id="PF00339"/>
    </source>
</evidence>
<accession>A0A8K1C8F7</accession>
<dbReference type="AlphaFoldDB" id="A0A8K1C8F7"/>
<dbReference type="InterPro" id="IPR014752">
    <property type="entry name" value="Arrestin-like_C"/>
</dbReference>
<dbReference type="Gene3D" id="2.60.40.640">
    <property type="match status" value="2"/>
</dbReference>
<gene>
    <name evidence="2" type="ORF">Poli38472_010158</name>
</gene>
<dbReference type="GO" id="GO:0005737">
    <property type="term" value="C:cytoplasm"/>
    <property type="evidence" value="ECO:0007669"/>
    <property type="project" value="TreeGrafter"/>
</dbReference>
<dbReference type="EMBL" id="SPLM01000111">
    <property type="protein sequence ID" value="TMW58599.1"/>
    <property type="molecule type" value="Genomic_DNA"/>
</dbReference>
<proteinExistence type="predicted"/>
<sequence length="332" mass="36351">MGKLGEVLPLGDHGSLHVTLEQTTVQCGGSLTGAVHLNVTKPLDVKLLGVEIDGKERIQWEESSHDGIRKHIKEHTFLNETVTLVSSPSVTSSLTIEQGNYTHPFTFQVPTALTPTLAYKSWQVEGLESVHVYVEYSLTVKFALSGPLNTTVKWSVPFTVEPEAASGPAAVQSKGVSASTSQSVRSMGIINRGTCHVRMELDSEIQDATSPIQVRVIIENASKQSLKLVDLKLYEDAYITGTNEPHRSSRVVCARRFDRPSIKDEPMLKLSLPVLPNDLYQYQPILPTMATHFIPSLGYRVVVECSLASSSKTKVSAPIRIVRRPGLQPLAS</sequence>
<dbReference type="InterPro" id="IPR011021">
    <property type="entry name" value="Arrestin-like_N"/>
</dbReference>
<name>A0A8K1C8F7_PYTOL</name>